<proteinExistence type="predicted"/>
<dbReference type="Proteomes" id="UP000095765">
    <property type="component" value="Unassembled WGS sequence"/>
</dbReference>
<feature type="domain" description="CN hydrolase" evidence="1">
    <location>
        <begin position="45"/>
        <end position="355"/>
    </location>
</feature>
<reference evidence="3 5" key="2">
    <citation type="submission" date="2018-08" db="EMBL/GenBank/DDBJ databases">
        <title>A genome reference for cultivated species of the human gut microbiota.</title>
        <authorList>
            <person name="Zou Y."/>
            <person name="Xue W."/>
            <person name="Luo G."/>
        </authorList>
    </citation>
    <scope>NUCLEOTIDE SEQUENCE [LARGE SCALE GENOMIC DNA]</scope>
    <source>
        <strain evidence="3 5">TF05-12AC</strain>
    </source>
</reference>
<dbReference type="Proteomes" id="UP000260828">
    <property type="component" value="Unassembled WGS sequence"/>
</dbReference>
<evidence type="ECO:0000313" key="2">
    <source>
        <dbReference type="EMBL" id="CUQ06934.1"/>
    </source>
</evidence>
<organism evidence="2 4">
    <name type="scientific">Anaerotruncus colihominis</name>
    <dbReference type="NCBI Taxonomy" id="169435"/>
    <lineage>
        <taxon>Bacteria</taxon>
        <taxon>Bacillati</taxon>
        <taxon>Bacillota</taxon>
        <taxon>Clostridia</taxon>
        <taxon>Eubacteriales</taxon>
        <taxon>Oscillospiraceae</taxon>
        <taxon>Anaerotruncus</taxon>
    </lineage>
</organism>
<name>A0A174T9W6_9FIRM</name>
<sequence>MWEVLLPLISFWMSFRVTPKKIDALLSEKSGAAQNNAEFAAPEAVRAASVQLTARAYKDLRDYMDEVYLLAKNAVDAGAQVVVYPEYVGVLALTMLPLSKQILNWVLHGKHFIGLDGAAPDPVRMAAVLETFGGFLNELYQTAFSGIARTLRVYVVAGTTLVREEDGRLVNRCIVFGPDGEQAGVQDKTSVLGFDNDAGVSPSDVLEPIDTPLGPLGVVIGSDAYYFERFKILAEKGARLIAVPDARGGIMPDLLRCRANEAGVYALYACYAAGPDEGPNVRAAIYAPFGATPTLNGVVAYASSAHICAVTARTNLQKLAGDLTDPAQTSRNEAFTKGDYLHSYRYCGNLPSSLP</sequence>
<dbReference type="Pfam" id="PF00795">
    <property type="entry name" value="CN_hydrolase"/>
    <property type="match status" value="1"/>
</dbReference>
<evidence type="ECO:0000313" key="5">
    <source>
        <dbReference type="Proteomes" id="UP000260828"/>
    </source>
</evidence>
<dbReference type="EMBL" id="CZBE01000024">
    <property type="protein sequence ID" value="CUQ06934.1"/>
    <property type="molecule type" value="Genomic_DNA"/>
</dbReference>
<accession>A0A174T9W6</accession>
<dbReference type="GO" id="GO:0016787">
    <property type="term" value="F:hydrolase activity"/>
    <property type="evidence" value="ECO:0007669"/>
    <property type="project" value="UniProtKB-KW"/>
</dbReference>
<dbReference type="RefSeq" id="WP_006875447.1">
    <property type="nucleotide sequence ID" value="NZ_CABIWA010000015.1"/>
</dbReference>
<dbReference type="AlphaFoldDB" id="A0A174T9W6"/>
<dbReference type="GeneID" id="72463634"/>
<gene>
    <name evidence="3" type="ORF">DXC40_13655</name>
    <name evidence="2" type="ORF">ERS852551_02985</name>
</gene>
<dbReference type="InterPro" id="IPR036526">
    <property type="entry name" value="C-N_Hydrolase_sf"/>
</dbReference>
<dbReference type="SUPFAM" id="SSF56317">
    <property type="entry name" value="Carbon-nitrogen hydrolase"/>
    <property type="match status" value="1"/>
</dbReference>
<evidence type="ECO:0000313" key="4">
    <source>
        <dbReference type="Proteomes" id="UP000095765"/>
    </source>
</evidence>
<evidence type="ECO:0000313" key="3">
    <source>
        <dbReference type="EMBL" id="RGE66325.1"/>
    </source>
</evidence>
<dbReference type="PROSITE" id="PS50263">
    <property type="entry name" value="CN_HYDROLASE"/>
    <property type="match status" value="1"/>
</dbReference>
<evidence type="ECO:0000259" key="1">
    <source>
        <dbReference type="PROSITE" id="PS50263"/>
    </source>
</evidence>
<dbReference type="OrthoDB" id="1857505at2"/>
<dbReference type="Gene3D" id="3.60.110.10">
    <property type="entry name" value="Carbon-nitrogen hydrolase"/>
    <property type="match status" value="1"/>
</dbReference>
<dbReference type="EMBL" id="QVME01000008">
    <property type="protein sequence ID" value="RGE66325.1"/>
    <property type="molecule type" value="Genomic_DNA"/>
</dbReference>
<dbReference type="InterPro" id="IPR003010">
    <property type="entry name" value="C-N_Hydrolase"/>
</dbReference>
<reference evidence="2 4" key="1">
    <citation type="submission" date="2015-09" db="EMBL/GenBank/DDBJ databases">
        <authorList>
            <consortium name="Pathogen Informatics"/>
        </authorList>
    </citation>
    <scope>NUCLEOTIDE SEQUENCE [LARGE SCALE GENOMIC DNA]</scope>
    <source>
        <strain evidence="2 4">2789STDY5834939</strain>
    </source>
</reference>
<dbReference type="PANTHER" id="PTHR23088">
    <property type="entry name" value="NITRILASE-RELATED"/>
    <property type="match status" value="1"/>
</dbReference>
<keyword evidence="2" id="KW-0378">Hydrolase</keyword>
<dbReference type="PANTHER" id="PTHR23088:SF50">
    <property type="entry name" value="HYDROLASE YHCX"/>
    <property type="match status" value="1"/>
</dbReference>
<protein>
    <submittedName>
        <fullName evidence="2">Carbon-nitrogen hydrolase</fullName>
    </submittedName>
</protein>